<sequence>MPRQTRRSAPVQQQKRQAHTMPVRQAPPPAAPQHHAPPPQQHHAPAAPAPQQQHAMTTAPAPSAPVAAAQPQQPGLFAQMATTAAGVAVGSAVGHSVANGVSSLFGGSDDKPAEQPQQQAAPQYQQAPPQYMYQQPQQQTIASCDADSKALMRCLESNNNDVSACQWYLDALKSCQQMASQY</sequence>
<dbReference type="AlphaFoldDB" id="A0A068RJ54"/>
<evidence type="ECO:0000256" key="2">
    <source>
        <dbReference type="SAM" id="MobiDB-lite"/>
    </source>
</evidence>
<feature type="compositionally biased region" description="Low complexity" evidence="2">
    <location>
        <begin position="41"/>
        <end position="70"/>
    </location>
</feature>
<evidence type="ECO:0000259" key="3">
    <source>
        <dbReference type="Pfam" id="PF06747"/>
    </source>
</evidence>
<accession>A0A068RJ54</accession>
<dbReference type="SUPFAM" id="SSF47072">
    <property type="entry name" value="Cysteine alpha-hairpin motif"/>
    <property type="match status" value="1"/>
</dbReference>
<dbReference type="GO" id="GO:0007005">
    <property type="term" value="P:mitochondrion organization"/>
    <property type="evidence" value="ECO:0007669"/>
    <property type="project" value="InterPro"/>
</dbReference>
<evidence type="ECO:0000313" key="5">
    <source>
        <dbReference type="Proteomes" id="UP000027586"/>
    </source>
</evidence>
<dbReference type="GO" id="GO:0005634">
    <property type="term" value="C:nucleus"/>
    <property type="evidence" value="ECO:0007669"/>
    <property type="project" value="TreeGrafter"/>
</dbReference>
<gene>
    <name evidence="4" type="ORF">LCOR_00749.1</name>
</gene>
<dbReference type="EMBL" id="CBTN010000002">
    <property type="protein sequence ID" value="CDH48986.1"/>
    <property type="molecule type" value="Genomic_DNA"/>
</dbReference>
<feature type="region of interest" description="Disordered" evidence="2">
    <location>
        <begin position="98"/>
        <end position="130"/>
    </location>
</feature>
<dbReference type="STRING" id="1263082.A0A068RJ54"/>
<feature type="region of interest" description="Disordered" evidence="2">
    <location>
        <begin position="1"/>
        <end position="70"/>
    </location>
</feature>
<dbReference type="Pfam" id="PF06747">
    <property type="entry name" value="CHCH"/>
    <property type="match status" value="1"/>
</dbReference>
<organism evidence="4 5">
    <name type="scientific">Lichtheimia corymbifera JMRC:FSU:9682</name>
    <dbReference type="NCBI Taxonomy" id="1263082"/>
    <lineage>
        <taxon>Eukaryota</taxon>
        <taxon>Fungi</taxon>
        <taxon>Fungi incertae sedis</taxon>
        <taxon>Mucoromycota</taxon>
        <taxon>Mucoromycotina</taxon>
        <taxon>Mucoromycetes</taxon>
        <taxon>Mucorales</taxon>
        <taxon>Lichtheimiaceae</taxon>
        <taxon>Lichtheimia</taxon>
    </lineage>
</organism>
<name>A0A068RJ54_9FUNG</name>
<feature type="compositionally biased region" description="Low complexity" evidence="2">
    <location>
        <begin position="115"/>
        <end position="130"/>
    </location>
</feature>
<protein>
    <recommendedName>
        <fullName evidence="3">CHCH domain-containing protein</fullName>
    </recommendedName>
</protein>
<proteinExistence type="predicted"/>
<dbReference type="PANTHER" id="PTHR13523">
    <property type="entry name" value="COILED-COIL-HELIX-COILED-COIL-HELIX DOMAIN CONTAINING 2/NUR77"/>
    <property type="match status" value="1"/>
</dbReference>
<evidence type="ECO:0000256" key="1">
    <source>
        <dbReference type="ARBA" id="ARBA00023157"/>
    </source>
</evidence>
<dbReference type="Proteomes" id="UP000027586">
    <property type="component" value="Unassembled WGS sequence"/>
</dbReference>
<dbReference type="PANTHER" id="PTHR13523:SF2">
    <property type="entry name" value="COILED-COIL-HELIX-COILED-COIL-HELIX DOMAIN CONTAINING 2, ISOFORM A-RELATED"/>
    <property type="match status" value="1"/>
</dbReference>
<reference evidence="4" key="1">
    <citation type="submission" date="2013-08" db="EMBL/GenBank/DDBJ databases">
        <title>Gene expansion shapes genome architecture in the human pathogen Lichtheimia corymbifera: an evolutionary genomics analysis in the ancient terrestrial Mucorales (Mucoromycotina).</title>
        <authorList>
            <person name="Schwartze V.U."/>
            <person name="Winter S."/>
            <person name="Shelest E."/>
            <person name="Marcet-Houben M."/>
            <person name="Horn F."/>
            <person name="Wehner S."/>
            <person name="Hoffmann K."/>
            <person name="Riege K."/>
            <person name="Sammeth M."/>
            <person name="Nowrousian M."/>
            <person name="Valiante V."/>
            <person name="Linde J."/>
            <person name="Jacobsen I.D."/>
            <person name="Marz M."/>
            <person name="Brakhage A.A."/>
            <person name="Gabaldon T."/>
            <person name="Bocker S."/>
            <person name="Voigt K."/>
        </authorList>
    </citation>
    <scope>NUCLEOTIDE SEQUENCE [LARGE SCALE GENOMIC DNA]</scope>
    <source>
        <strain evidence="4">FSU 9682</strain>
    </source>
</reference>
<dbReference type="VEuPathDB" id="FungiDB:LCOR_00749.1"/>
<dbReference type="InterPro" id="IPR009069">
    <property type="entry name" value="Cys_alpha_HP_mot_SF"/>
</dbReference>
<dbReference type="OrthoDB" id="1106148at2759"/>
<dbReference type="GO" id="GO:0005739">
    <property type="term" value="C:mitochondrion"/>
    <property type="evidence" value="ECO:0007669"/>
    <property type="project" value="TreeGrafter"/>
</dbReference>
<comment type="caution">
    <text evidence="4">The sequence shown here is derived from an EMBL/GenBank/DDBJ whole genome shotgun (WGS) entry which is preliminary data.</text>
</comment>
<evidence type="ECO:0000313" key="4">
    <source>
        <dbReference type="EMBL" id="CDH48986.1"/>
    </source>
</evidence>
<keyword evidence="1" id="KW-1015">Disulfide bond</keyword>
<dbReference type="InterPro" id="IPR010625">
    <property type="entry name" value="CHCH"/>
</dbReference>
<dbReference type="InterPro" id="IPR055304">
    <property type="entry name" value="CHCHD2/10-like"/>
</dbReference>
<keyword evidence="5" id="KW-1185">Reference proteome</keyword>
<feature type="compositionally biased region" description="Pro residues" evidence="2">
    <location>
        <begin position="25"/>
        <end position="40"/>
    </location>
</feature>
<feature type="domain" description="CHCH" evidence="3">
    <location>
        <begin position="144"/>
        <end position="177"/>
    </location>
</feature>